<reference evidence="2 3" key="1">
    <citation type="submission" date="2019-06" db="EMBL/GenBank/DDBJ databases">
        <title>Genome analyses of bacteria isolated from kimchi.</title>
        <authorList>
            <person name="Lee S."/>
            <person name="Ahn S."/>
            <person name="Roh S."/>
        </authorList>
    </citation>
    <scope>NUCLEOTIDE SEQUENCE [LARGE SCALE GENOMIC DNA]</scope>
    <source>
        <strain evidence="2 3">CBA4606</strain>
    </source>
</reference>
<organism evidence="2 3">
    <name type="scientific">Pistricoccus aurantiacus</name>
    <dbReference type="NCBI Taxonomy" id="1883414"/>
    <lineage>
        <taxon>Bacteria</taxon>
        <taxon>Pseudomonadati</taxon>
        <taxon>Pseudomonadota</taxon>
        <taxon>Gammaproteobacteria</taxon>
        <taxon>Oceanospirillales</taxon>
        <taxon>Halomonadaceae</taxon>
        <taxon>Pistricoccus</taxon>
    </lineage>
</organism>
<dbReference type="KEGG" id="paur:FGL86_07700"/>
<keyword evidence="3" id="KW-1185">Reference proteome</keyword>
<sequence length="120" mass="13181">MKRIPGSVLMALLVTSSALVSDSALAQEGAKGCDITVDIADIESRNTPFAMSVEQSLCLDSRQIETWFIDQGGWTNALTEDNRYWRLTPPGPTTATFRLMLPSGEQRELEVTVDAADEME</sequence>
<dbReference type="AlphaFoldDB" id="A0A5B8SQM0"/>
<dbReference type="RefSeq" id="WP_147184022.1">
    <property type="nucleotide sequence ID" value="NZ_CP042382.1"/>
</dbReference>
<feature type="chain" id="PRO_5023033151" description="DUF3019 domain-containing protein" evidence="1">
    <location>
        <begin position="27"/>
        <end position="120"/>
    </location>
</feature>
<keyword evidence="1" id="KW-0732">Signal</keyword>
<proteinExistence type="predicted"/>
<feature type="signal peptide" evidence="1">
    <location>
        <begin position="1"/>
        <end position="26"/>
    </location>
</feature>
<name>A0A5B8SQM0_9GAMM</name>
<accession>A0A5B8SQM0</accession>
<dbReference type="Proteomes" id="UP000321272">
    <property type="component" value="Chromosome"/>
</dbReference>
<evidence type="ECO:0008006" key="4">
    <source>
        <dbReference type="Google" id="ProtNLM"/>
    </source>
</evidence>
<evidence type="ECO:0000313" key="3">
    <source>
        <dbReference type="Proteomes" id="UP000321272"/>
    </source>
</evidence>
<evidence type="ECO:0000313" key="2">
    <source>
        <dbReference type="EMBL" id="QEA38966.1"/>
    </source>
</evidence>
<evidence type="ECO:0000256" key="1">
    <source>
        <dbReference type="SAM" id="SignalP"/>
    </source>
</evidence>
<protein>
    <recommendedName>
        <fullName evidence="4">DUF3019 domain-containing protein</fullName>
    </recommendedName>
</protein>
<gene>
    <name evidence="2" type="ORF">FGL86_07700</name>
</gene>
<dbReference type="EMBL" id="CP042382">
    <property type="protein sequence ID" value="QEA38966.1"/>
    <property type="molecule type" value="Genomic_DNA"/>
</dbReference>